<reference evidence="1" key="1">
    <citation type="journal article" date="2019" name="Sci. Rep.">
        <title>Draft genome of Tanacetum cinerariifolium, the natural source of mosquito coil.</title>
        <authorList>
            <person name="Yamashiro T."/>
            <person name="Shiraishi A."/>
            <person name="Satake H."/>
            <person name="Nakayama K."/>
        </authorList>
    </citation>
    <scope>NUCLEOTIDE SEQUENCE</scope>
</reference>
<accession>A0A699VVZ2</accession>
<gene>
    <name evidence="1" type="ORF">Tci_910498</name>
</gene>
<proteinExistence type="predicted"/>
<organism evidence="1">
    <name type="scientific">Tanacetum cinerariifolium</name>
    <name type="common">Dalmatian daisy</name>
    <name type="synonym">Chrysanthemum cinerariifolium</name>
    <dbReference type="NCBI Taxonomy" id="118510"/>
    <lineage>
        <taxon>Eukaryota</taxon>
        <taxon>Viridiplantae</taxon>
        <taxon>Streptophyta</taxon>
        <taxon>Embryophyta</taxon>
        <taxon>Tracheophyta</taxon>
        <taxon>Spermatophyta</taxon>
        <taxon>Magnoliopsida</taxon>
        <taxon>eudicotyledons</taxon>
        <taxon>Gunneridae</taxon>
        <taxon>Pentapetalae</taxon>
        <taxon>asterids</taxon>
        <taxon>campanulids</taxon>
        <taxon>Asterales</taxon>
        <taxon>Asteraceae</taxon>
        <taxon>Asteroideae</taxon>
        <taxon>Anthemideae</taxon>
        <taxon>Anthemidinae</taxon>
        <taxon>Tanacetum</taxon>
    </lineage>
</organism>
<feature type="non-terminal residue" evidence="1">
    <location>
        <position position="73"/>
    </location>
</feature>
<dbReference type="AlphaFoldDB" id="A0A699VVZ2"/>
<sequence>MTVNGDNIAAVKGEFLPENVRGNDETKGMLNSGGVTTVVNAETKHMLTWHIKDNGGLMTETTIVNGDSYSSVN</sequence>
<evidence type="ECO:0000313" key="1">
    <source>
        <dbReference type="EMBL" id="GFD38529.1"/>
    </source>
</evidence>
<name>A0A699VVZ2_TANCI</name>
<comment type="caution">
    <text evidence="1">The sequence shown here is derived from an EMBL/GenBank/DDBJ whole genome shotgun (WGS) entry which is preliminary data.</text>
</comment>
<dbReference type="EMBL" id="BKCJ011501871">
    <property type="protein sequence ID" value="GFD38529.1"/>
    <property type="molecule type" value="Genomic_DNA"/>
</dbReference>
<protein>
    <submittedName>
        <fullName evidence="1">Uncharacterized protein</fullName>
    </submittedName>
</protein>